<evidence type="ECO:0000256" key="1">
    <source>
        <dbReference type="ARBA" id="ARBA00022603"/>
    </source>
</evidence>
<reference evidence="4 5" key="1">
    <citation type="submission" date="2019-11" db="EMBL/GenBank/DDBJ databases">
        <authorList>
            <person name="Jiang L.-Q."/>
        </authorList>
    </citation>
    <scope>NUCLEOTIDE SEQUENCE [LARGE SCALE GENOMIC DNA]</scope>
    <source>
        <strain evidence="4 5">YIM 132087</strain>
    </source>
</reference>
<proteinExistence type="predicted"/>
<protein>
    <submittedName>
        <fullName evidence="4">Methyltransferase domain-containing protein</fullName>
    </submittedName>
</protein>
<evidence type="ECO:0000256" key="3">
    <source>
        <dbReference type="ARBA" id="ARBA00022691"/>
    </source>
</evidence>
<dbReference type="InterPro" id="IPR008854">
    <property type="entry name" value="TPMT"/>
</dbReference>
<name>A0A7K1FIS8_9ACTN</name>
<comment type="caution">
    <text evidence="4">The sequence shown here is derived from an EMBL/GenBank/DDBJ whole genome shotgun (WGS) entry which is preliminary data.</text>
</comment>
<dbReference type="CDD" id="cd02440">
    <property type="entry name" value="AdoMet_MTases"/>
    <property type="match status" value="1"/>
</dbReference>
<dbReference type="Pfam" id="PF05724">
    <property type="entry name" value="TPMT"/>
    <property type="match status" value="1"/>
</dbReference>
<dbReference type="InterPro" id="IPR029063">
    <property type="entry name" value="SAM-dependent_MTases_sf"/>
</dbReference>
<keyword evidence="1 4" id="KW-0489">Methyltransferase</keyword>
<accession>A0A7K1FIS8</accession>
<dbReference type="Gene3D" id="3.40.50.150">
    <property type="entry name" value="Vaccinia Virus protein VP39"/>
    <property type="match status" value="1"/>
</dbReference>
<dbReference type="RefSeq" id="WP_154767700.1">
    <property type="nucleotide sequence ID" value="NZ_WLYK01000001.1"/>
</dbReference>
<dbReference type="SUPFAM" id="SSF53335">
    <property type="entry name" value="S-adenosyl-L-methionine-dependent methyltransferases"/>
    <property type="match status" value="1"/>
</dbReference>
<keyword evidence="3" id="KW-0949">S-adenosyl-L-methionine</keyword>
<dbReference type="AlphaFoldDB" id="A0A7K1FIS8"/>
<organism evidence="4 5">
    <name type="scientific">Nakamurella alba</name>
    <dbReference type="NCBI Taxonomy" id="2665158"/>
    <lineage>
        <taxon>Bacteria</taxon>
        <taxon>Bacillati</taxon>
        <taxon>Actinomycetota</taxon>
        <taxon>Actinomycetes</taxon>
        <taxon>Nakamurellales</taxon>
        <taxon>Nakamurellaceae</taxon>
        <taxon>Nakamurella</taxon>
    </lineage>
</organism>
<keyword evidence="2 4" id="KW-0808">Transferase</keyword>
<dbReference type="PANTHER" id="PTHR10259:SF11">
    <property type="entry name" value="THIOPURINE S-METHYLTRANSFERASE"/>
    <property type="match status" value="1"/>
</dbReference>
<dbReference type="GO" id="GO:0032259">
    <property type="term" value="P:methylation"/>
    <property type="evidence" value="ECO:0007669"/>
    <property type="project" value="UniProtKB-KW"/>
</dbReference>
<keyword evidence="5" id="KW-1185">Reference proteome</keyword>
<dbReference type="GO" id="GO:0008119">
    <property type="term" value="F:thiopurine S-methyltransferase activity"/>
    <property type="evidence" value="ECO:0007669"/>
    <property type="project" value="TreeGrafter"/>
</dbReference>
<gene>
    <name evidence="4" type="ORF">GIS00_08470</name>
</gene>
<evidence type="ECO:0000256" key="2">
    <source>
        <dbReference type="ARBA" id="ARBA00022679"/>
    </source>
</evidence>
<sequence>MTTWQQQADVLAGRAVAAGRPAAWFEELYSAGEAGEHDLPWDRSEPSPLVSAWDAVQQPPHGGRRAVVVGAGLGADARLLLAGGWQVTAFDISPTAVRLAADRSPGVDIRVADLFALPAELVGAFDLVLEVFTVQALPRTERAGATAAVRSLLAPGGRLLVIQRVWDDENDTSGPPWPLSAADIDAFADGDVTLEQQQTVDTAEGPYWRVQFRRA</sequence>
<evidence type="ECO:0000313" key="4">
    <source>
        <dbReference type="EMBL" id="MTD13976.1"/>
    </source>
</evidence>
<dbReference type="PANTHER" id="PTHR10259">
    <property type="entry name" value="THIOPURINE S-METHYLTRANSFERASE"/>
    <property type="match status" value="1"/>
</dbReference>
<dbReference type="EMBL" id="WLYK01000001">
    <property type="protein sequence ID" value="MTD13976.1"/>
    <property type="molecule type" value="Genomic_DNA"/>
</dbReference>
<evidence type="ECO:0000313" key="5">
    <source>
        <dbReference type="Proteomes" id="UP000460221"/>
    </source>
</evidence>
<dbReference type="Proteomes" id="UP000460221">
    <property type="component" value="Unassembled WGS sequence"/>
</dbReference>